<proteinExistence type="predicted"/>
<gene>
    <name evidence="2" type="ORF">DASC09_009570</name>
</gene>
<feature type="compositionally biased region" description="Polar residues" evidence="1">
    <location>
        <begin position="45"/>
        <end position="64"/>
    </location>
</feature>
<dbReference type="GeneID" id="90071611"/>
<keyword evidence="3" id="KW-1185">Reference proteome</keyword>
<protein>
    <submittedName>
        <fullName evidence="2">Uncharacterized protein</fullName>
    </submittedName>
</protein>
<dbReference type="EMBL" id="BTFZ01000002">
    <property type="protein sequence ID" value="GMM33632.1"/>
    <property type="molecule type" value="Genomic_DNA"/>
</dbReference>
<name>A0AAV5QGA1_9ASCO</name>
<dbReference type="AlphaFoldDB" id="A0AAV5QGA1"/>
<reference evidence="2 3" key="1">
    <citation type="journal article" date="2023" name="Elife">
        <title>Identification of key yeast species and microbe-microbe interactions impacting larval growth of Drosophila in the wild.</title>
        <authorList>
            <person name="Mure A."/>
            <person name="Sugiura Y."/>
            <person name="Maeda R."/>
            <person name="Honda K."/>
            <person name="Sakurai N."/>
            <person name="Takahashi Y."/>
            <person name="Watada M."/>
            <person name="Katoh T."/>
            <person name="Gotoh A."/>
            <person name="Gotoh Y."/>
            <person name="Taniguchi I."/>
            <person name="Nakamura K."/>
            <person name="Hayashi T."/>
            <person name="Katayama T."/>
            <person name="Uemura T."/>
            <person name="Hattori Y."/>
        </authorList>
    </citation>
    <scope>NUCLEOTIDE SEQUENCE [LARGE SCALE GENOMIC DNA]</scope>
    <source>
        <strain evidence="2 3">SC-9</strain>
    </source>
</reference>
<sequence>MSIAGPEGRLVVKKHQAVKDLIPYGGAGKGVQRLADYTVPRDDQTNNWMENDPTNYLSKESFSD</sequence>
<evidence type="ECO:0000256" key="1">
    <source>
        <dbReference type="SAM" id="MobiDB-lite"/>
    </source>
</evidence>
<accession>A0AAV5QGA1</accession>
<comment type="caution">
    <text evidence="2">The sequence shown here is derived from an EMBL/GenBank/DDBJ whole genome shotgun (WGS) entry which is preliminary data.</text>
</comment>
<evidence type="ECO:0000313" key="3">
    <source>
        <dbReference type="Proteomes" id="UP001360560"/>
    </source>
</evidence>
<organism evidence="2 3">
    <name type="scientific">Saccharomycopsis crataegensis</name>
    <dbReference type="NCBI Taxonomy" id="43959"/>
    <lineage>
        <taxon>Eukaryota</taxon>
        <taxon>Fungi</taxon>
        <taxon>Dikarya</taxon>
        <taxon>Ascomycota</taxon>
        <taxon>Saccharomycotina</taxon>
        <taxon>Saccharomycetes</taxon>
        <taxon>Saccharomycopsidaceae</taxon>
        <taxon>Saccharomycopsis</taxon>
    </lineage>
</organism>
<evidence type="ECO:0000313" key="2">
    <source>
        <dbReference type="EMBL" id="GMM33632.1"/>
    </source>
</evidence>
<dbReference type="RefSeq" id="XP_064850632.1">
    <property type="nucleotide sequence ID" value="XM_064994560.1"/>
</dbReference>
<feature type="region of interest" description="Disordered" evidence="1">
    <location>
        <begin position="42"/>
        <end position="64"/>
    </location>
</feature>
<dbReference type="Proteomes" id="UP001360560">
    <property type="component" value="Unassembled WGS sequence"/>
</dbReference>